<dbReference type="CDD" id="cd00293">
    <property type="entry name" value="USP-like"/>
    <property type="match status" value="1"/>
</dbReference>
<evidence type="ECO:0000256" key="1">
    <source>
        <dbReference type="ARBA" id="ARBA00008791"/>
    </source>
</evidence>
<dbReference type="EMBL" id="BAAACZ010000005">
    <property type="protein sequence ID" value="GAA0453703.1"/>
    <property type="molecule type" value="Genomic_DNA"/>
</dbReference>
<dbReference type="Pfam" id="PF00582">
    <property type="entry name" value="Usp"/>
    <property type="match status" value="2"/>
</dbReference>
<dbReference type="SUPFAM" id="SSF52402">
    <property type="entry name" value="Adenine nucleotide alpha hydrolases-like"/>
    <property type="match status" value="1"/>
</dbReference>
<evidence type="ECO:0000259" key="2">
    <source>
        <dbReference type="Pfam" id="PF00582"/>
    </source>
</evidence>
<reference evidence="4" key="1">
    <citation type="journal article" date="2019" name="Int. J. Syst. Evol. Microbiol.">
        <title>The Global Catalogue of Microorganisms (GCM) 10K type strain sequencing project: providing services to taxonomists for standard genome sequencing and annotation.</title>
        <authorList>
            <consortium name="The Broad Institute Genomics Platform"/>
            <consortium name="The Broad Institute Genome Sequencing Center for Infectious Disease"/>
            <person name="Wu L."/>
            <person name="Ma J."/>
        </authorList>
    </citation>
    <scope>NUCLEOTIDE SEQUENCE [LARGE SCALE GENOMIC DNA]</scope>
    <source>
        <strain evidence="4">JCM 14193</strain>
    </source>
</reference>
<protein>
    <submittedName>
        <fullName evidence="3">Universal stress protein</fullName>
    </submittedName>
</protein>
<feature type="domain" description="UspA" evidence="2">
    <location>
        <begin position="4"/>
        <end position="50"/>
    </location>
</feature>
<feature type="domain" description="UspA" evidence="2">
    <location>
        <begin position="75"/>
        <end position="166"/>
    </location>
</feature>
<organism evidence="3 4">
    <name type="scientific">Alkalibacillus silvisoli</name>
    <dbReference type="NCBI Taxonomy" id="392823"/>
    <lineage>
        <taxon>Bacteria</taxon>
        <taxon>Bacillati</taxon>
        <taxon>Bacillota</taxon>
        <taxon>Bacilli</taxon>
        <taxon>Bacillales</taxon>
        <taxon>Bacillaceae</taxon>
        <taxon>Alkalibacillus</taxon>
    </lineage>
</organism>
<dbReference type="PRINTS" id="PR01438">
    <property type="entry name" value="UNVRSLSTRESS"/>
</dbReference>
<dbReference type="PANTHER" id="PTHR46268">
    <property type="entry name" value="STRESS RESPONSE PROTEIN NHAX"/>
    <property type="match status" value="1"/>
</dbReference>
<dbReference type="RefSeq" id="WP_343781643.1">
    <property type="nucleotide sequence ID" value="NZ_BAAACZ010000005.1"/>
</dbReference>
<dbReference type="Proteomes" id="UP001500740">
    <property type="component" value="Unassembled WGS sequence"/>
</dbReference>
<evidence type="ECO:0000313" key="4">
    <source>
        <dbReference type="Proteomes" id="UP001500740"/>
    </source>
</evidence>
<comment type="caution">
    <text evidence="3">The sequence shown here is derived from an EMBL/GenBank/DDBJ whole genome shotgun (WGS) entry which is preliminary data.</text>
</comment>
<sequence>MGLFNKVLVAYDGSTDSVKALEKAQGNVKQNDAKLKVVYVQDINPSAPISDNHTIPHGTSMMYQTTNYTTSVPLSNSAEQEQAEVMDHQADEILGHARMKLSNAIDADYETLAGPAARELTQFAEDEDVDLIILGNRGLSGLKKLVMGSVSNKVTNDAKCPVLVIK</sequence>
<dbReference type="Gene3D" id="3.40.50.620">
    <property type="entry name" value="HUPs"/>
    <property type="match status" value="1"/>
</dbReference>
<gene>
    <name evidence="3" type="ORF">GCM10008935_05600</name>
</gene>
<dbReference type="PANTHER" id="PTHR46268:SF6">
    <property type="entry name" value="UNIVERSAL STRESS PROTEIN UP12"/>
    <property type="match status" value="1"/>
</dbReference>
<dbReference type="InterPro" id="IPR006015">
    <property type="entry name" value="Universal_stress_UspA"/>
</dbReference>
<evidence type="ECO:0000313" key="3">
    <source>
        <dbReference type="EMBL" id="GAA0453703.1"/>
    </source>
</evidence>
<name>A0ABP3JHF6_9BACI</name>
<comment type="similarity">
    <text evidence="1">Belongs to the universal stress protein A family.</text>
</comment>
<dbReference type="InterPro" id="IPR006016">
    <property type="entry name" value="UspA"/>
</dbReference>
<accession>A0ABP3JHF6</accession>
<keyword evidence="4" id="KW-1185">Reference proteome</keyword>
<proteinExistence type="inferred from homology"/>
<dbReference type="InterPro" id="IPR014729">
    <property type="entry name" value="Rossmann-like_a/b/a_fold"/>
</dbReference>